<evidence type="ECO:0000313" key="2">
    <source>
        <dbReference type="EMBL" id="CUU81634.1"/>
    </source>
</evidence>
<dbReference type="RefSeq" id="WP_059431145.1">
    <property type="nucleotide sequence ID" value="NZ_FAUW01000003.1"/>
</dbReference>
<evidence type="ECO:0000313" key="1">
    <source>
        <dbReference type="EMBL" id="CUU67835.1"/>
    </source>
</evidence>
<comment type="caution">
    <text evidence="1">The sequence shown here is derived from an EMBL/GenBank/DDBJ whole genome shotgun (WGS) entry which is preliminary data.</text>
</comment>
<protein>
    <submittedName>
        <fullName evidence="1">Uncharacterized protein</fullName>
    </submittedName>
</protein>
<reference evidence="3 4" key="1">
    <citation type="submission" date="2015-11" db="EMBL/GenBank/DDBJ databases">
        <authorList>
            <consortium name="Pathogen Informatics"/>
        </authorList>
    </citation>
    <scope>NUCLEOTIDE SEQUENCE [LARGE SCALE GENOMIC DNA]</scope>
    <source>
        <strain evidence="1 3">006A-0059</strain>
        <strain evidence="2 4">006A-0191</strain>
    </source>
</reference>
<keyword evidence="3" id="KW-1185">Reference proteome</keyword>
<gene>
    <name evidence="1" type="ORF">ERS686654_00024</name>
    <name evidence="2" type="ORF">ERS739220_01243</name>
</gene>
<dbReference type="EMBL" id="FAUW01000003">
    <property type="protein sequence ID" value="CUU81634.1"/>
    <property type="molecule type" value="Genomic_DNA"/>
</dbReference>
<evidence type="ECO:0000313" key="3">
    <source>
        <dbReference type="Proteomes" id="UP000052237"/>
    </source>
</evidence>
<accession>A0A0S4S5L6</accession>
<sequence length="127" mass="15130">MKNKGYKITEFDYKGNFLEWATWNIESFIKIVNEDLRSKGRNEFIVFVDDDYVDNELSNFDEDWDIDDEEYQINKDILIRHLNEVRGCYADYSKNNGVYIRLGTTFEEVVKSYCERINIGANLEIID</sequence>
<evidence type="ECO:0000313" key="4">
    <source>
        <dbReference type="Proteomes" id="UP000052257"/>
    </source>
</evidence>
<accession>A0A9W5ARH1</accession>
<name>A0A0S4S5L6_CAMHY</name>
<dbReference type="AlphaFoldDB" id="A0A0S4S5L6"/>
<dbReference type="Proteomes" id="UP000052257">
    <property type="component" value="Unassembled WGS sequence"/>
</dbReference>
<proteinExistence type="predicted"/>
<dbReference type="Proteomes" id="UP000052237">
    <property type="component" value="Unassembled WGS sequence"/>
</dbReference>
<organism evidence="1 3">
    <name type="scientific">Campylobacter hyointestinalis subsp. hyointestinalis</name>
    <dbReference type="NCBI Taxonomy" id="91352"/>
    <lineage>
        <taxon>Bacteria</taxon>
        <taxon>Pseudomonadati</taxon>
        <taxon>Campylobacterota</taxon>
        <taxon>Epsilonproteobacteria</taxon>
        <taxon>Campylobacterales</taxon>
        <taxon>Campylobacteraceae</taxon>
        <taxon>Campylobacter</taxon>
    </lineage>
</organism>
<dbReference type="EMBL" id="FAVB01000001">
    <property type="protein sequence ID" value="CUU67835.1"/>
    <property type="molecule type" value="Genomic_DNA"/>
</dbReference>